<dbReference type="InterPro" id="IPR016039">
    <property type="entry name" value="Thiolase-like"/>
</dbReference>
<dbReference type="PANTHER" id="PTHR34069">
    <property type="entry name" value="3-OXOACYL-[ACYL-CARRIER-PROTEIN] SYNTHASE 3"/>
    <property type="match status" value="1"/>
</dbReference>
<dbReference type="CDD" id="cd00827">
    <property type="entry name" value="init_cond_enzymes"/>
    <property type="match status" value="1"/>
</dbReference>
<reference evidence="6" key="2">
    <citation type="submission" date="2020-09" db="EMBL/GenBank/DDBJ databases">
        <authorList>
            <person name="Sun Q."/>
            <person name="Ohkuma M."/>
        </authorList>
    </citation>
    <scope>NUCLEOTIDE SEQUENCE</scope>
    <source>
        <strain evidence="6">JCM 4714</strain>
    </source>
</reference>
<dbReference type="GO" id="GO:0044550">
    <property type="term" value="P:secondary metabolite biosynthetic process"/>
    <property type="evidence" value="ECO:0007669"/>
    <property type="project" value="TreeGrafter"/>
</dbReference>
<protein>
    <recommendedName>
        <fullName evidence="8">3-oxoacyl-ACP synthase</fullName>
    </recommendedName>
</protein>
<keyword evidence="2" id="KW-0808">Transferase</keyword>
<keyword evidence="1" id="KW-0963">Cytoplasm</keyword>
<accession>A0A918YSV5</accession>
<dbReference type="GO" id="GO:0016747">
    <property type="term" value="F:acyltransferase activity, transferring groups other than amino-acyl groups"/>
    <property type="evidence" value="ECO:0007669"/>
    <property type="project" value="UniProtKB-ARBA"/>
</dbReference>
<keyword evidence="3" id="KW-0012">Acyltransferase</keyword>
<feature type="domain" description="Beta-ketoacyl-[acyl-carrier-protein] synthase III N-terminal" evidence="5">
    <location>
        <begin position="110"/>
        <end position="175"/>
    </location>
</feature>
<feature type="domain" description="Beta-ketoacyl-[acyl-carrier-protein] synthase III C-terminal" evidence="4">
    <location>
        <begin position="250"/>
        <end position="338"/>
    </location>
</feature>
<dbReference type="RefSeq" id="WP_189958720.1">
    <property type="nucleotide sequence ID" value="NZ_BMVG01000045.1"/>
</dbReference>
<gene>
    <name evidence="6" type="ORF">GCM10010339_82580</name>
</gene>
<comment type="caution">
    <text evidence="6">The sequence shown here is derived from an EMBL/GenBank/DDBJ whole genome shotgun (WGS) entry which is preliminary data.</text>
</comment>
<dbReference type="Gene3D" id="3.40.47.10">
    <property type="match status" value="2"/>
</dbReference>
<dbReference type="EMBL" id="BMVG01000045">
    <property type="protein sequence ID" value="GHE13877.1"/>
    <property type="molecule type" value="Genomic_DNA"/>
</dbReference>
<dbReference type="AlphaFoldDB" id="A0A918YSV5"/>
<sequence>MKTDGVYVDTVGAYIPDRWVSVEQAVREGLYDEYSVQYGTGLTAAYIADDLPALDMAVLAARQAFRRSGTDVEDLDHHVHCTAVQHGPEGFYPPGYVLRELGASGVASTDVRQHSNGLLAGIEVAVGQLTGAAGAETVLVTAAENFTSPLIDRWTGFGTGFTASDGGAAVLLSGEGGFAALRAVNSGTLPELEQWHRGEESLLPFRGEQRKASGTMELLAYFNQHVMALDKCMEMIRDFELDIVHRSLVDAGLNASDLRWVVAANSDSRMIDQMKMQPLGLPMSRSTWDFGKEYGHMGACDMAVSLNHLLLNGLLSPGDHILMTTSASGWVSTSAVLTILDLPAWAREQPVS</sequence>
<evidence type="ECO:0000259" key="4">
    <source>
        <dbReference type="Pfam" id="PF08541"/>
    </source>
</evidence>
<dbReference type="Pfam" id="PF08545">
    <property type="entry name" value="ACP_syn_III"/>
    <property type="match status" value="1"/>
</dbReference>
<dbReference type="SUPFAM" id="SSF53901">
    <property type="entry name" value="Thiolase-like"/>
    <property type="match status" value="1"/>
</dbReference>
<reference evidence="6" key="1">
    <citation type="journal article" date="2014" name="Int. J. Syst. Evol. Microbiol.">
        <title>Complete genome sequence of Corynebacterium casei LMG S-19264T (=DSM 44701T), isolated from a smear-ripened cheese.</title>
        <authorList>
            <consortium name="US DOE Joint Genome Institute (JGI-PGF)"/>
            <person name="Walter F."/>
            <person name="Albersmeier A."/>
            <person name="Kalinowski J."/>
            <person name="Ruckert C."/>
        </authorList>
    </citation>
    <scope>NUCLEOTIDE SEQUENCE</scope>
    <source>
        <strain evidence="6">JCM 4714</strain>
    </source>
</reference>
<name>A0A918YSV5_9ACTN</name>
<organism evidence="6 7">
    <name type="scientific">Streptomyces alanosinicus</name>
    <dbReference type="NCBI Taxonomy" id="68171"/>
    <lineage>
        <taxon>Bacteria</taxon>
        <taxon>Bacillati</taxon>
        <taxon>Actinomycetota</taxon>
        <taxon>Actinomycetes</taxon>
        <taxon>Kitasatosporales</taxon>
        <taxon>Streptomycetaceae</taxon>
        <taxon>Streptomyces</taxon>
    </lineage>
</organism>
<keyword evidence="7" id="KW-1185">Reference proteome</keyword>
<dbReference type="Pfam" id="PF08541">
    <property type="entry name" value="ACP_syn_III_C"/>
    <property type="match status" value="1"/>
</dbReference>
<proteinExistence type="predicted"/>
<evidence type="ECO:0000259" key="5">
    <source>
        <dbReference type="Pfam" id="PF08545"/>
    </source>
</evidence>
<dbReference type="InterPro" id="IPR013747">
    <property type="entry name" value="ACP_syn_III_C"/>
</dbReference>
<evidence type="ECO:0000313" key="6">
    <source>
        <dbReference type="EMBL" id="GHE13877.1"/>
    </source>
</evidence>
<evidence type="ECO:0000256" key="1">
    <source>
        <dbReference type="ARBA" id="ARBA00022490"/>
    </source>
</evidence>
<evidence type="ECO:0008006" key="8">
    <source>
        <dbReference type="Google" id="ProtNLM"/>
    </source>
</evidence>
<evidence type="ECO:0000256" key="3">
    <source>
        <dbReference type="ARBA" id="ARBA00023315"/>
    </source>
</evidence>
<evidence type="ECO:0000313" key="7">
    <source>
        <dbReference type="Proteomes" id="UP000655443"/>
    </source>
</evidence>
<dbReference type="InterPro" id="IPR013751">
    <property type="entry name" value="ACP_syn_III_N"/>
</dbReference>
<dbReference type="Proteomes" id="UP000655443">
    <property type="component" value="Unassembled WGS sequence"/>
</dbReference>
<evidence type="ECO:0000256" key="2">
    <source>
        <dbReference type="ARBA" id="ARBA00022679"/>
    </source>
</evidence>
<dbReference type="PANTHER" id="PTHR34069:SF2">
    <property type="entry name" value="BETA-KETOACYL-[ACYL-CARRIER-PROTEIN] SYNTHASE III"/>
    <property type="match status" value="1"/>
</dbReference>